<evidence type="ECO:0000313" key="4">
    <source>
        <dbReference type="EMBL" id="KAK4265743.1"/>
    </source>
</evidence>
<evidence type="ECO:0000313" key="5">
    <source>
        <dbReference type="Proteomes" id="UP001293593"/>
    </source>
</evidence>
<keyword evidence="2" id="KW-0804">Transcription</keyword>
<dbReference type="FunFam" id="1.25.70.10:FF:000001">
    <property type="entry name" value="Mitochondrial transcription termination factor-like"/>
    <property type="match status" value="1"/>
</dbReference>
<comment type="caution">
    <text evidence="4">The sequence shown here is derived from an EMBL/GenBank/DDBJ whole genome shotgun (WGS) entry which is preliminary data.</text>
</comment>
<dbReference type="PANTHER" id="PTHR13068:SF166">
    <property type="entry name" value="TRANSCRIPTION TERMINATION FACTOR MTERF15, MITOCHONDRIAL-LIKE"/>
    <property type="match status" value="1"/>
</dbReference>
<dbReference type="InterPro" id="IPR038538">
    <property type="entry name" value="MTERF_sf"/>
</dbReference>
<evidence type="ECO:0008006" key="6">
    <source>
        <dbReference type="Google" id="ProtNLM"/>
    </source>
</evidence>
<dbReference type="InterPro" id="IPR003690">
    <property type="entry name" value="MTERF"/>
</dbReference>
<dbReference type="AlphaFoldDB" id="A0AAE1J9X5"/>
<dbReference type="Pfam" id="PF02536">
    <property type="entry name" value="mTERF"/>
    <property type="match status" value="1"/>
</dbReference>
<keyword evidence="5" id="KW-1185">Reference proteome</keyword>
<keyword evidence="2" id="KW-0805">Transcription regulation</keyword>
<dbReference type="Gene3D" id="1.25.70.10">
    <property type="entry name" value="Transcription termination factor 3, mitochondrial"/>
    <property type="match status" value="1"/>
</dbReference>
<dbReference type="SMART" id="SM00733">
    <property type="entry name" value="Mterf"/>
    <property type="match status" value="5"/>
</dbReference>
<dbReference type="GO" id="GO:0003676">
    <property type="term" value="F:nucleic acid binding"/>
    <property type="evidence" value="ECO:0007669"/>
    <property type="project" value="InterPro"/>
</dbReference>
<keyword evidence="2" id="KW-0806">Transcription termination</keyword>
<organism evidence="4 5">
    <name type="scientific">Acacia crassicarpa</name>
    <name type="common">northern wattle</name>
    <dbReference type="NCBI Taxonomy" id="499986"/>
    <lineage>
        <taxon>Eukaryota</taxon>
        <taxon>Viridiplantae</taxon>
        <taxon>Streptophyta</taxon>
        <taxon>Embryophyta</taxon>
        <taxon>Tracheophyta</taxon>
        <taxon>Spermatophyta</taxon>
        <taxon>Magnoliopsida</taxon>
        <taxon>eudicotyledons</taxon>
        <taxon>Gunneridae</taxon>
        <taxon>Pentapetalae</taxon>
        <taxon>rosids</taxon>
        <taxon>fabids</taxon>
        <taxon>Fabales</taxon>
        <taxon>Fabaceae</taxon>
        <taxon>Caesalpinioideae</taxon>
        <taxon>mimosoid clade</taxon>
        <taxon>Acacieae</taxon>
        <taxon>Acacia</taxon>
    </lineage>
</organism>
<comment type="similarity">
    <text evidence="1">Belongs to the mTERF family.</text>
</comment>
<sequence>MFNSQCLKALLIRTSPTLRCFRLLQQHYPSPTSSLKYSTSASPGDHSFTVSYLINSLGFSLEAALNASKKVRFDTSQKPDSVVSLFESHGFSKSIIKDVIRKDPWLLLCDPQHNILPKFEFLLSKGATTSDLNFMVRRTPRFLMRSLENHIIPSYELLKGFLQNDKTTISSIKGYPDMLYDSRAIQSINLLLENGVSRTNVALLLGRRPRVLHFPNLLTKAVEEVKCLGFNSFSATFGVALIAKTLLSKSLWDAKVDLYKRWGWSEETLLEAFRKQPHCMLASRDKINAVMSFWVNQLGWNSLLLVKGPNMFLYSLERRIIPRASVLHYLQSKGLIKKNASLVVPFALTERQFLERFVECYEGHNHRLLKLYEEKLKNAGMSCA</sequence>
<dbReference type="EMBL" id="JAWXYG010000008">
    <property type="protein sequence ID" value="KAK4265743.1"/>
    <property type="molecule type" value="Genomic_DNA"/>
</dbReference>
<evidence type="ECO:0000256" key="2">
    <source>
        <dbReference type="ARBA" id="ARBA00022472"/>
    </source>
</evidence>
<dbReference type="Proteomes" id="UP001293593">
    <property type="component" value="Unassembled WGS sequence"/>
</dbReference>
<gene>
    <name evidence="4" type="ORF">QN277_026757</name>
</gene>
<protein>
    <recommendedName>
        <fullName evidence="6">mTERF protein</fullName>
    </recommendedName>
</protein>
<dbReference type="PANTHER" id="PTHR13068">
    <property type="entry name" value="CGI-12 PROTEIN-RELATED"/>
    <property type="match status" value="1"/>
</dbReference>
<evidence type="ECO:0000256" key="3">
    <source>
        <dbReference type="ARBA" id="ARBA00022946"/>
    </source>
</evidence>
<reference evidence="4" key="1">
    <citation type="submission" date="2023-10" db="EMBL/GenBank/DDBJ databases">
        <title>Chromosome-level genome of the transformable northern wattle, Acacia crassicarpa.</title>
        <authorList>
            <person name="Massaro I."/>
            <person name="Sinha N.R."/>
            <person name="Poethig S."/>
            <person name="Leichty A.R."/>
        </authorList>
    </citation>
    <scope>NUCLEOTIDE SEQUENCE</scope>
    <source>
        <strain evidence="4">Acra3RX</strain>
        <tissue evidence="4">Leaf</tissue>
    </source>
</reference>
<evidence type="ECO:0000256" key="1">
    <source>
        <dbReference type="ARBA" id="ARBA00007692"/>
    </source>
</evidence>
<dbReference type="GO" id="GO:0006353">
    <property type="term" value="P:DNA-templated transcription termination"/>
    <property type="evidence" value="ECO:0007669"/>
    <property type="project" value="UniProtKB-KW"/>
</dbReference>
<keyword evidence="3" id="KW-0809">Transit peptide</keyword>
<proteinExistence type="inferred from homology"/>
<name>A0AAE1J9X5_9FABA</name>
<accession>A0AAE1J9X5</accession>